<reference evidence="1" key="1">
    <citation type="submission" date="2022-11" db="EMBL/GenBank/DDBJ databases">
        <authorList>
            <person name="Petersen C."/>
        </authorList>
    </citation>
    <scope>NUCLEOTIDE SEQUENCE</scope>
    <source>
        <strain evidence="1">IBT 30761</strain>
    </source>
</reference>
<proteinExistence type="predicted"/>
<name>A0A9W9G676_9EURO</name>
<dbReference type="AlphaFoldDB" id="A0A9W9G676"/>
<dbReference type="PANTHER" id="PTHR42791">
    <property type="entry name" value="GNAT FAMILY ACETYLTRANSFERASE"/>
    <property type="match status" value="1"/>
</dbReference>
<sequence length="207" mass="23387">MTESQFKVKVIPTKEEYARLVDVLWSANFNPYNPICTTVHLITGHTPSDRARDKALDTKIWWNASANNPYSHLIYVLDKETSHVAGGCECFIFCENPFPNGPQPIKCTWYPDGSKRKEYAECMLSQASFLRQSWFQRPHAGVNAMGVHPELRRRGFGRLLEGGHARIDPLGYESFIERSPADGGFMRSMGIGELWGSAWDFVALEAA</sequence>
<keyword evidence="2" id="KW-1185">Reference proteome</keyword>
<dbReference type="Gene3D" id="3.40.630.30">
    <property type="match status" value="1"/>
</dbReference>
<evidence type="ECO:0008006" key="3">
    <source>
        <dbReference type="Google" id="ProtNLM"/>
    </source>
</evidence>
<dbReference type="InterPro" id="IPR016181">
    <property type="entry name" value="Acyl_CoA_acyltransferase"/>
</dbReference>
<gene>
    <name evidence="1" type="ORF">N7532_000759</name>
</gene>
<dbReference type="GeneID" id="81352242"/>
<dbReference type="Proteomes" id="UP001149074">
    <property type="component" value="Unassembled WGS sequence"/>
</dbReference>
<accession>A0A9W9G676</accession>
<dbReference type="EMBL" id="JAPQKI010000001">
    <property type="protein sequence ID" value="KAJ5112714.1"/>
    <property type="molecule type" value="Genomic_DNA"/>
</dbReference>
<dbReference type="InterPro" id="IPR052523">
    <property type="entry name" value="Trichothecene_AcTrans"/>
</dbReference>
<dbReference type="CDD" id="cd04301">
    <property type="entry name" value="NAT_SF"/>
    <property type="match status" value="1"/>
</dbReference>
<evidence type="ECO:0000313" key="2">
    <source>
        <dbReference type="Proteomes" id="UP001149074"/>
    </source>
</evidence>
<dbReference type="PANTHER" id="PTHR42791:SF5">
    <property type="entry name" value="HYPOTHETICAL ACETYLTRANSFERASE (EUROFUNG)"/>
    <property type="match status" value="1"/>
</dbReference>
<organism evidence="1 2">
    <name type="scientific">Penicillium argentinense</name>
    <dbReference type="NCBI Taxonomy" id="1131581"/>
    <lineage>
        <taxon>Eukaryota</taxon>
        <taxon>Fungi</taxon>
        <taxon>Dikarya</taxon>
        <taxon>Ascomycota</taxon>
        <taxon>Pezizomycotina</taxon>
        <taxon>Eurotiomycetes</taxon>
        <taxon>Eurotiomycetidae</taxon>
        <taxon>Eurotiales</taxon>
        <taxon>Aspergillaceae</taxon>
        <taxon>Penicillium</taxon>
    </lineage>
</organism>
<dbReference type="SUPFAM" id="SSF55729">
    <property type="entry name" value="Acyl-CoA N-acyltransferases (Nat)"/>
    <property type="match status" value="1"/>
</dbReference>
<dbReference type="OrthoDB" id="410198at2759"/>
<evidence type="ECO:0000313" key="1">
    <source>
        <dbReference type="EMBL" id="KAJ5112714.1"/>
    </source>
</evidence>
<comment type="caution">
    <text evidence="1">The sequence shown here is derived from an EMBL/GenBank/DDBJ whole genome shotgun (WGS) entry which is preliminary data.</text>
</comment>
<reference evidence="1" key="2">
    <citation type="journal article" date="2023" name="IMA Fungus">
        <title>Comparative genomic study of the Penicillium genus elucidates a diverse pangenome and 15 lateral gene transfer events.</title>
        <authorList>
            <person name="Petersen C."/>
            <person name="Sorensen T."/>
            <person name="Nielsen M.R."/>
            <person name="Sondergaard T.E."/>
            <person name="Sorensen J.L."/>
            <person name="Fitzpatrick D.A."/>
            <person name="Frisvad J.C."/>
            <person name="Nielsen K.L."/>
        </authorList>
    </citation>
    <scope>NUCLEOTIDE SEQUENCE</scope>
    <source>
        <strain evidence="1">IBT 30761</strain>
    </source>
</reference>
<protein>
    <recommendedName>
        <fullName evidence="3">N-acetyltransferase domain-containing protein</fullName>
    </recommendedName>
</protein>
<dbReference type="RefSeq" id="XP_056480487.1">
    <property type="nucleotide sequence ID" value="XM_056613263.1"/>
</dbReference>